<sequence length="103" mass="11328">MAERDDVPEGWSVRHRPALVAALATPLVLTVLLAIAGWLYCERLRPVVRQPVTAFPAPGLETFVHDGVADPYRPSRHTRPDPTIAAAKRSVVDGGIRDWQGRP</sequence>
<organism evidence="2 3">
    <name type="scientific">Sphingomonas gellani</name>
    <dbReference type="NCBI Taxonomy" id="1166340"/>
    <lineage>
        <taxon>Bacteria</taxon>
        <taxon>Pseudomonadati</taxon>
        <taxon>Pseudomonadota</taxon>
        <taxon>Alphaproteobacteria</taxon>
        <taxon>Sphingomonadales</taxon>
        <taxon>Sphingomonadaceae</taxon>
        <taxon>Sphingomonas</taxon>
    </lineage>
</organism>
<evidence type="ECO:0000313" key="2">
    <source>
        <dbReference type="EMBL" id="SEM57245.1"/>
    </source>
</evidence>
<name>A0A1H7ZG39_9SPHN</name>
<dbReference type="OrthoDB" id="9936585at2"/>
<dbReference type="RefSeq" id="WP_139197982.1">
    <property type="nucleotide sequence ID" value="NZ_FOCF01000001.1"/>
</dbReference>
<keyword evidence="3" id="KW-1185">Reference proteome</keyword>
<dbReference type="Proteomes" id="UP000199206">
    <property type="component" value="Unassembled WGS sequence"/>
</dbReference>
<keyword evidence="1" id="KW-1133">Transmembrane helix</keyword>
<proteinExistence type="predicted"/>
<evidence type="ECO:0000256" key="1">
    <source>
        <dbReference type="SAM" id="Phobius"/>
    </source>
</evidence>
<protein>
    <submittedName>
        <fullName evidence="2">Uncharacterized protein</fullName>
    </submittedName>
</protein>
<keyword evidence="1" id="KW-0812">Transmembrane</keyword>
<dbReference type="STRING" id="1166340.SAMN05192583_0680"/>
<keyword evidence="1" id="KW-0472">Membrane</keyword>
<gene>
    <name evidence="2" type="ORF">SAMN05192583_0680</name>
</gene>
<feature type="transmembrane region" description="Helical" evidence="1">
    <location>
        <begin position="20"/>
        <end position="41"/>
    </location>
</feature>
<accession>A0A1H7ZG39</accession>
<dbReference type="EMBL" id="FOCF01000001">
    <property type="protein sequence ID" value="SEM57245.1"/>
    <property type="molecule type" value="Genomic_DNA"/>
</dbReference>
<dbReference type="AlphaFoldDB" id="A0A1H7ZG39"/>
<evidence type="ECO:0000313" key="3">
    <source>
        <dbReference type="Proteomes" id="UP000199206"/>
    </source>
</evidence>
<reference evidence="3" key="1">
    <citation type="submission" date="2016-10" db="EMBL/GenBank/DDBJ databases">
        <authorList>
            <person name="Varghese N."/>
            <person name="Submissions S."/>
        </authorList>
    </citation>
    <scope>NUCLEOTIDE SEQUENCE [LARGE SCALE GENOMIC DNA]</scope>
    <source>
        <strain evidence="3">S6-262</strain>
    </source>
</reference>